<keyword evidence="3 6" id="KW-0812">Transmembrane</keyword>
<feature type="transmembrane region" description="Helical" evidence="6">
    <location>
        <begin position="187"/>
        <end position="215"/>
    </location>
</feature>
<evidence type="ECO:0000256" key="2">
    <source>
        <dbReference type="ARBA" id="ARBA00008034"/>
    </source>
</evidence>
<dbReference type="InterPro" id="IPR001626">
    <property type="entry name" value="ABC_TroCD"/>
</dbReference>
<comment type="similarity">
    <text evidence="2">Belongs to the ABC-3 integral membrane protein family.</text>
</comment>
<feature type="transmembrane region" description="Helical" evidence="6">
    <location>
        <begin position="227"/>
        <end position="250"/>
    </location>
</feature>
<protein>
    <submittedName>
        <fullName evidence="7">Uncharacterized protein</fullName>
    </submittedName>
</protein>
<dbReference type="Pfam" id="PF00950">
    <property type="entry name" value="ABC-3"/>
    <property type="match status" value="1"/>
</dbReference>
<feature type="non-terminal residue" evidence="7">
    <location>
        <position position="1"/>
    </location>
</feature>
<feature type="transmembrane region" description="Helical" evidence="6">
    <location>
        <begin position="64"/>
        <end position="90"/>
    </location>
</feature>
<name>A0A381YZ07_9ZZZZ</name>
<evidence type="ECO:0000256" key="6">
    <source>
        <dbReference type="SAM" id="Phobius"/>
    </source>
</evidence>
<reference evidence="7" key="1">
    <citation type="submission" date="2018-05" db="EMBL/GenBank/DDBJ databases">
        <authorList>
            <person name="Lanie J.A."/>
            <person name="Ng W.-L."/>
            <person name="Kazmierczak K.M."/>
            <person name="Andrzejewski T.M."/>
            <person name="Davidsen T.M."/>
            <person name="Wayne K.J."/>
            <person name="Tettelin H."/>
            <person name="Glass J.I."/>
            <person name="Rusch D."/>
            <person name="Podicherti R."/>
            <person name="Tsui H.-C.T."/>
            <person name="Winkler M.E."/>
        </authorList>
    </citation>
    <scope>NUCLEOTIDE SEQUENCE</scope>
</reference>
<sequence length="256" mass="26287">VEFLTDPWTWWIEPFTANVFMQRALLAGLLAVVATSVVGTWVVLRGMTFLGDALAHGVLPGIALAVVIGVSPTLGALVAAAVMVGGVHVVRRHSPLPEDASIGLLFVGMLALAVVIVSAGAAADAGDLHRVLFGSVTGLEADDLWRQAIAAAIAVGGAIAFHRAFLVLTFDETQAELLGLRPRLAHLALMGLVAMSVVASFEAVGSLLVFAFLVAPPATAVLVARRIPLVMATAVGVGSVAVVLGALISYHHDTAA</sequence>
<organism evidence="7">
    <name type="scientific">marine metagenome</name>
    <dbReference type="NCBI Taxonomy" id="408172"/>
    <lineage>
        <taxon>unclassified sequences</taxon>
        <taxon>metagenomes</taxon>
        <taxon>ecological metagenomes</taxon>
    </lineage>
</organism>
<feature type="transmembrane region" description="Helical" evidence="6">
    <location>
        <begin position="144"/>
        <end position="166"/>
    </location>
</feature>
<dbReference type="PANTHER" id="PTHR30477:SF13">
    <property type="entry name" value="IRON TRANSPORT SYSTEM MEMBRANE PROTEIN HI_0360-RELATED"/>
    <property type="match status" value="1"/>
</dbReference>
<proteinExistence type="inferred from homology"/>
<dbReference type="InterPro" id="IPR037294">
    <property type="entry name" value="ABC_BtuC-like"/>
</dbReference>
<dbReference type="GO" id="GO:0010043">
    <property type="term" value="P:response to zinc ion"/>
    <property type="evidence" value="ECO:0007669"/>
    <property type="project" value="TreeGrafter"/>
</dbReference>
<dbReference type="GO" id="GO:0043190">
    <property type="term" value="C:ATP-binding cassette (ABC) transporter complex"/>
    <property type="evidence" value="ECO:0007669"/>
    <property type="project" value="InterPro"/>
</dbReference>
<comment type="subcellular location">
    <subcellularLocation>
        <location evidence="1">Membrane</location>
        <topology evidence="1">Multi-pass membrane protein</topology>
    </subcellularLocation>
</comment>
<evidence type="ECO:0000256" key="3">
    <source>
        <dbReference type="ARBA" id="ARBA00022692"/>
    </source>
</evidence>
<dbReference type="GO" id="GO:0055085">
    <property type="term" value="P:transmembrane transport"/>
    <property type="evidence" value="ECO:0007669"/>
    <property type="project" value="InterPro"/>
</dbReference>
<dbReference type="AlphaFoldDB" id="A0A381YZ07"/>
<accession>A0A381YZ07</accession>
<dbReference type="SUPFAM" id="SSF81345">
    <property type="entry name" value="ABC transporter involved in vitamin B12 uptake, BtuC"/>
    <property type="match status" value="1"/>
</dbReference>
<evidence type="ECO:0000256" key="5">
    <source>
        <dbReference type="ARBA" id="ARBA00023136"/>
    </source>
</evidence>
<feature type="transmembrane region" description="Helical" evidence="6">
    <location>
        <begin position="24"/>
        <end position="44"/>
    </location>
</feature>
<keyword evidence="4 6" id="KW-1133">Transmembrane helix</keyword>
<dbReference type="PANTHER" id="PTHR30477">
    <property type="entry name" value="ABC-TRANSPORTER METAL-BINDING PROTEIN"/>
    <property type="match status" value="1"/>
</dbReference>
<keyword evidence="5 6" id="KW-0472">Membrane</keyword>
<gene>
    <name evidence="7" type="ORF">METZ01_LOCUS134716</name>
</gene>
<evidence type="ECO:0000256" key="4">
    <source>
        <dbReference type="ARBA" id="ARBA00022989"/>
    </source>
</evidence>
<evidence type="ECO:0000313" key="7">
    <source>
        <dbReference type="EMBL" id="SVA81862.1"/>
    </source>
</evidence>
<evidence type="ECO:0000256" key="1">
    <source>
        <dbReference type="ARBA" id="ARBA00004141"/>
    </source>
</evidence>
<dbReference type="EMBL" id="UINC01019340">
    <property type="protein sequence ID" value="SVA81862.1"/>
    <property type="molecule type" value="Genomic_DNA"/>
</dbReference>
<dbReference type="Gene3D" id="1.10.3470.10">
    <property type="entry name" value="ABC transporter involved in vitamin B12 uptake, BtuC"/>
    <property type="match status" value="1"/>
</dbReference>
<feature type="non-terminal residue" evidence="7">
    <location>
        <position position="256"/>
    </location>
</feature>
<feature type="transmembrane region" description="Helical" evidence="6">
    <location>
        <begin position="102"/>
        <end position="124"/>
    </location>
</feature>